<dbReference type="Proteomes" id="UP000361836">
    <property type="component" value="Unassembled WGS sequence"/>
</dbReference>
<reference evidence="1 2" key="1">
    <citation type="submission" date="2019-10" db="EMBL/GenBank/DDBJ databases">
        <authorList>
            <person name="Wolf R A."/>
        </authorList>
    </citation>
    <scope>NUCLEOTIDE SEQUENCE [LARGE SCALE GENOMIC DNA]</scope>
    <source>
        <strain evidence="1">Collinsella_aerofaciens_MC2</strain>
    </source>
</reference>
<gene>
    <name evidence="1" type="ORF">KCJAJFAP_01796</name>
</gene>
<evidence type="ECO:0000313" key="1">
    <source>
        <dbReference type="EMBL" id="VWL89378.1"/>
    </source>
</evidence>
<dbReference type="AlphaFoldDB" id="A0A5K1INE8"/>
<organism evidence="1 2">
    <name type="scientific">Collinsella aerofaciens</name>
    <dbReference type="NCBI Taxonomy" id="74426"/>
    <lineage>
        <taxon>Bacteria</taxon>
        <taxon>Bacillati</taxon>
        <taxon>Actinomycetota</taxon>
        <taxon>Coriobacteriia</taxon>
        <taxon>Coriobacteriales</taxon>
        <taxon>Coriobacteriaceae</taxon>
        <taxon>Collinsella</taxon>
    </lineage>
</organism>
<protein>
    <submittedName>
        <fullName evidence="1">Uncharacterized protein</fullName>
    </submittedName>
</protein>
<accession>A0A5K1INE8</accession>
<dbReference type="EMBL" id="CABWIE010000005">
    <property type="protein sequence ID" value="VWL89378.1"/>
    <property type="molecule type" value="Genomic_DNA"/>
</dbReference>
<proteinExistence type="predicted"/>
<sequence length="90" mass="10426">MVYPYMTFEDGTEVVYSNLVLDGGVEKVFVHFERPGCDGFDSARCELPSYTWTDWEGRFTDEEKRSFENFLSNNAHLLYHYVANEGAKVP</sequence>
<keyword evidence="2" id="KW-1185">Reference proteome</keyword>
<name>A0A5K1INE8_9ACTN</name>
<evidence type="ECO:0000313" key="2">
    <source>
        <dbReference type="Proteomes" id="UP000361836"/>
    </source>
</evidence>